<protein>
    <submittedName>
        <fullName evidence="1">Uncharacterized protein</fullName>
    </submittedName>
</protein>
<proteinExistence type="predicted"/>
<gene>
    <name evidence="1" type="ORF">Glove_251g42</name>
</gene>
<name>A0A397IFM9_9GLOM</name>
<dbReference type="AlphaFoldDB" id="A0A397IFM9"/>
<keyword evidence="2" id="KW-1185">Reference proteome</keyword>
<evidence type="ECO:0000313" key="1">
    <source>
        <dbReference type="EMBL" id="RHZ71873.1"/>
    </source>
</evidence>
<organism evidence="1 2">
    <name type="scientific">Diversispora epigaea</name>
    <dbReference type="NCBI Taxonomy" id="1348612"/>
    <lineage>
        <taxon>Eukaryota</taxon>
        <taxon>Fungi</taxon>
        <taxon>Fungi incertae sedis</taxon>
        <taxon>Mucoromycota</taxon>
        <taxon>Glomeromycotina</taxon>
        <taxon>Glomeromycetes</taxon>
        <taxon>Diversisporales</taxon>
        <taxon>Diversisporaceae</taxon>
        <taxon>Diversispora</taxon>
    </lineage>
</organism>
<sequence>MLDSYVLCTLNTLLKEFTSGNHFFSKIPELIRDLMERYSNLVNRPNEDQFIQAEQLRRNSVELKFLEE</sequence>
<evidence type="ECO:0000313" key="2">
    <source>
        <dbReference type="Proteomes" id="UP000266861"/>
    </source>
</evidence>
<accession>A0A397IFM9</accession>
<dbReference type="Proteomes" id="UP000266861">
    <property type="component" value="Unassembled WGS sequence"/>
</dbReference>
<comment type="caution">
    <text evidence="1">The sequence shown here is derived from an EMBL/GenBank/DDBJ whole genome shotgun (WGS) entry which is preliminary data.</text>
</comment>
<reference evidence="1 2" key="1">
    <citation type="submission" date="2018-08" db="EMBL/GenBank/DDBJ databases">
        <title>Genome and evolution of the arbuscular mycorrhizal fungus Diversispora epigaea (formerly Glomus versiforme) and its bacterial endosymbionts.</title>
        <authorList>
            <person name="Sun X."/>
            <person name="Fei Z."/>
            <person name="Harrison M."/>
        </authorList>
    </citation>
    <scope>NUCLEOTIDE SEQUENCE [LARGE SCALE GENOMIC DNA]</scope>
    <source>
        <strain evidence="1 2">IT104</strain>
    </source>
</reference>
<dbReference type="OrthoDB" id="2305644at2759"/>
<dbReference type="EMBL" id="PQFF01000231">
    <property type="protein sequence ID" value="RHZ71873.1"/>
    <property type="molecule type" value="Genomic_DNA"/>
</dbReference>